<dbReference type="GeneID" id="82190170"/>
<feature type="compositionally biased region" description="Acidic residues" evidence="1">
    <location>
        <begin position="54"/>
        <end position="64"/>
    </location>
</feature>
<dbReference type="STRING" id="1235794.C811_00555"/>
<comment type="caution">
    <text evidence="2">The sequence shown here is derived from an EMBL/GenBank/DDBJ whole genome shotgun (WGS) entry which is preliminary data.</text>
</comment>
<evidence type="ECO:0000256" key="1">
    <source>
        <dbReference type="SAM" id="MobiDB-lite"/>
    </source>
</evidence>
<name>R9L124_9ACTN</name>
<proteinExistence type="predicted"/>
<dbReference type="AlphaFoldDB" id="R9L124"/>
<evidence type="ECO:0000313" key="2">
    <source>
        <dbReference type="EMBL" id="EOS52519.1"/>
    </source>
</evidence>
<dbReference type="EMBL" id="ASSY01000005">
    <property type="protein sequence ID" value="EOS52519.1"/>
    <property type="molecule type" value="Genomic_DNA"/>
</dbReference>
<dbReference type="eggNOG" id="ENOG5031V3H">
    <property type="taxonomic scope" value="Bacteria"/>
</dbReference>
<dbReference type="HOGENOM" id="CLU_986046_0_0_11"/>
<gene>
    <name evidence="2" type="ORF">C811_00555</name>
</gene>
<accession>R9L124</accession>
<evidence type="ECO:0000313" key="3">
    <source>
        <dbReference type="Proteomes" id="UP000014204"/>
    </source>
</evidence>
<organism evidence="2 3">
    <name type="scientific">Adlercreutzia caecimuris B7</name>
    <dbReference type="NCBI Taxonomy" id="1235794"/>
    <lineage>
        <taxon>Bacteria</taxon>
        <taxon>Bacillati</taxon>
        <taxon>Actinomycetota</taxon>
        <taxon>Coriobacteriia</taxon>
        <taxon>Eggerthellales</taxon>
        <taxon>Eggerthellaceae</taxon>
        <taxon>Adlercreutzia</taxon>
    </lineage>
</organism>
<keyword evidence="3" id="KW-1185">Reference proteome</keyword>
<sequence length="282" mass="29789">MAKARNSGIGRKVLILAAALLVITGVVARCSALHTQDADISGEIVAAEENGPAQEDEAGSESTEESGAPVELDDQMAEIVDGYDEQTIEAIDFLRSNAWTTFDSAHSVEFGDCWYQEHSASGESEPVAYAVTALSTTQQSTAGAVVTLTTLAMQTSKGGQIVTLGKSSDAAGEVVWTVSSDGFGGADSYLRRDKATAVASQGLSERMLGLINNDVEGLDRALTEYCRTVYPQASTATWEQVATVDEAQGTIGFSMMLDASLTPSVHVLYDEAKGVFEVGRQR</sequence>
<dbReference type="RefSeq" id="WP_016308783.1">
    <property type="nucleotide sequence ID" value="NZ_KE159646.1"/>
</dbReference>
<feature type="region of interest" description="Disordered" evidence="1">
    <location>
        <begin position="49"/>
        <end position="70"/>
    </location>
</feature>
<dbReference type="OrthoDB" id="2083386at2"/>
<protein>
    <submittedName>
        <fullName evidence="2">Uncharacterized protein</fullName>
    </submittedName>
</protein>
<reference evidence="2 3" key="1">
    <citation type="submission" date="2013-04" db="EMBL/GenBank/DDBJ databases">
        <title>The Genome Sequence of Enterorhabdus caecimuris B7.</title>
        <authorList>
            <consortium name="The Broad Institute Genomics Platform"/>
            <consortium name="The Broad Institute Genome Sequencing Center for Infectious Disease"/>
            <person name="Earl A."/>
            <person name="Xavier R."/>
            <person name="Elson C."/>
            <person name="Duck W."/>
            <person name="Walker B."/>
            <person name="Young S."/>
            <person name="Zeng Q."/>
            <person name="Gargeya S."/>
            <person name="Fitzgerald M."/>
            <person name="Haas B."/>
            <person name="Abouelleil A."/>
            <person name="Allen A.W."/>
            <person name="Alvarado L."/>
            <person name="Arachchi H.M."/>
            <person name="Berlin A.M."/>
            <person name="Chapman S.B."/>
            <person name="Gainer-Dewar J."/>
            <person name="Goldberg J."/>
            <person name="Griggs A."/>
            <person name="Gujja S."/>
            <person name="Hansen M."/>
            <person name="Howarth C."/>
            <person name="Imamovic A."/>
            <person name="Ireland A."/>
            <person name="Larimer J."/>
            <person name="McCowan C."/>
            <person name="Murphy C."/>
            <person name="Pearson M."/>
            <person name="Poon T.W."/>
            <person name="Priest M."/>
            <person name="Roberts A."/>
            <person name="Saif S."/>
            <person name="Shea T."/>
            <person name="Sisk P."/>
            <person name="Sykes S."/>
            <person name="Wortman J."/>
            <person name="Nusbaum C."/>
            <person name="Birren B."/>
        </authorList>
    </citation>
    <scope>NUCLEOTIDE SEQUENCE [LARGE SCALE GENOMIC DNA]</scope>
    <source>
        <strain evidence="2 3">B7</strain>
    </source>
</reference>
<dbReference type="Proteomes" id="UP000014204">
    <property type="component" value="Unassembled WGS sequence"/>
</dbReference>